<dbReference type="RefSeq" id="XP_009522582.1">
    <property type="nucleotide sequence ID" value="XM_009524287.1"/>
</dbReference>
<dbReference type="AlphaFoldDB" id="G4ZAS9"/>
<sequence length="362" mass="41837">MTAEWQEELTTLSPRETKGVDVGLDDDSPEAKRARRSAIEKKSRQRRQNVLRRMRQEVKQLEDHQYSQLSLVTQALEEDRRKLLKLLESHEVFQRTAEAMAKRTIGAGRITAGESQEDDDDGVIWDTGVPRSSSFATRVRVRTPVECYELVRETYEKIKRFDDSGGYFESTGASFMGWTDNRRLDEDMALQYGFTKTFPLESAEKLLTQTWDVFTHPDSMAHLSFNSSTTTRWQVVQTLGDDLHIARRDQKVPNMPVTFVMVNIIFRLQTPTGYTLCMRTIPAPELMDALEPHEFYYDVFHWTHFNQAFDEEGRPAGCEISTGGYIPDAKQLLASKYWLFELALSVLRWEHMCVAPLFLKSI</sequence>
<dbReference type="Proteomes" id="UP000002640">
    <property type="component" value="Unassembled WGS sequence"/>
</dbReference>
<proteinExistence type="predicted"/>
<dbReference type="InParanoid" id="G4ZAS9"/>
<evidence type="ECO:0000256" key="1">
    <source>
        <dbReference type="SAM" id="MobiDB-lite"/>
    </source>
</evidence>
<gene>
    <name evidence="2" type="ORF">PHYSODRAFT_495620</name>
</gene>
<feature type="compositionally biased region" description="Basic and acidic residues" evidence="1">
    <location>
        <begin position="29"/>
        <end position="42"/>
    </location>
</feature>
<evidence type="ECO:0000313" key="2">
    <source>
        <dbReference type="EMBL" id="EGZ19865.1"/>
    </source>
</evidence>
<dbReference type="KEGG" id="psoj:PHYSODRAFT_495620"/>
<name>G4ZAS9_PHYSP</name>
<keyword evidence="3" id="KW-1185">Reference proteome</keyword>
<organism evidence="2 3">
    <name type="scientific">Phytophthora sojae (strain P6497)</name>
    <name type="common">Soybean stem and root rot agent</name>
    <name type="synonym">Phytophthora megasperma f. sp. glycines</name>
    <dbReference type="NCBI Taxonomy" id="1094619"/>
    <lineage>
        <taxon>Eukaryota</taxon>
        <taxon>Sar</taxon>
        <taxon>Stramenopiles</taxon>
        <taxon>Oomycota</taxon>
        <taxon>Peronosporomycetes</taxon>
        <taxon>Peronosporales</taxon>
        <taxon>Peronosporaceae</taxon>
        <taxon>Phytophthora</taxon>
    </lineage>
</organism>
<dbReference type="GeneID" id="20657204"/>
<feature type="region of interest" description="Disordered" evidence="1">
    <location>
        <begin position="1"/>
        <end position="49"/>
    </location>
</feature>
<dbReference type="SMR" id="G4ZAS9"/>
<evidence type="ECO:0000313" key="3">
    <source>
        <dbReference type="Proteomes" id="UP000002640"/>
    </source>
</evidence>
<dbReference type="OMA" id="MQTWDVF"/>
<reference evidence="2 3" key="1">
    <citation type="journal article" date="2006" name="Science">
        <title>Phytophthora genome sequences uncover evolutionary origins and mechanisms of pathogenesis.</title>
        <authorList>
            <person name="Tyler B.M."/>
            <person name="Tripathy S."/>
            <person name="Zhang X."/>
            <person name="Dehal P."/>
            <person name="Jiang R.H."/>
            <person name="Aerts A."/>
            <person name="Arredondo F.D."/>
            <person name="Baxter L."/>
            <person name="Bensasson D."/>
            <person name="Beynon J.L."/>
            <person name="Chapman J."/>
            <person name="Damasceno C.M."/>
            <person name="Dorrance A.E."/>
            <person name="Dou D."/>
            <person name="Dickerman A.W."/>
            <person name="Dubchak I.L."/>
            <person name="Garbelotto M."/>
            <person name="Gijzen M."/>
            <person name="Gordon S.G."/>
            <person name="Govers F."/>
            <person name="Grunwald N.J."/>
            <person name="Huang W."/>
            <person name="Ivors K.L."/>
            <person name="Jones R.W."/>
            <person name="Kamoun S."/>
            <person name="Krampis K."/>
            <person name="Lamour K.H."/>
            <person name="Lee M.K."/>
            <person name="McDonald W.H."/>
            <person name="Medina M."/>
            <person name="Meijer H.J."/>
            <person name="Nordberg E.K."/>
            <person name="Maclean D.J."/>
            <person name="Ospina-Giraldo M.D."/>
            <person name="Morris P.F."/>
            <person name="Phuntumart V."/>
            <person name="Putnam N.H."/>
            <person name="Rash S."/>
            <person name="Rose J.K."/>
            <person name="Sakihama Y."/>
            <person name="Salamov A.A."/>
            <person name="Savidor A."/>
            <person name="Scheuring C.F."/>
            <person name="Smith B.M."/>
            <person name="Sobral B.W."/>
            <person name="Terry A."/>
            <person name="Torto-Alalibo T.A."/>
            <person name="Win J."/>
            <person name="Xu Z."/>
            <person name="Zhang H."/>
            <person name="Grigoriev I.V."/>
            <person name="Rokhsar D.S."/>
            <person name="Boore J.L."/>
        </authorList>
    </citation>
    <scope>NUCLEOTIDE SEQUENCE [LARGE SCALE GENOMIC DNA]</scope>
    <source>
        <strain evidence="2 3">P6497</strain>
    </source>
</reference>
<accession>G4ZAS9</accession>
<protein>
    <recommendedName>
        <fullName evidence="4">BZIP domain-containing protein</fullName>
    </recommendedName>
</protein>
<evidence type="ECO:0008006" key="4">
    <source>
        <dbReference type="Google" id="ProtNLM"/>
    </source>
</evidence>
<dbReference type="EMBL" id="JH159153">
    <property type="protein sequence ID" value="EGZ19865.1"/>
    <property type="molecule type" value="Genomic_DNA"/>
</dbReference>